<keyword evidence="3" id="KW-1185">Reference proteome</keyword>
<protein>
    <submittedName>
        <fullName evidence="2">Uncharacterized protein</fullName>
    </submittedName>
</protein>
<evidence type="ECO:0000313" key="3">
    <source>
        <dbReference type="Proteomes" id="UP000295192"/>
    </source>
</evidence>
<reference evidence="2 3" key="1">
    <citation type="journal article" date="2019" name="J. Hered.">
        <title>An Improved Genome Assembly for Drosophila navojoa, the Basal Species in the mojavensis Cluster.</title>
        <authorList>
            <person name="Vanderlinde T."/>
            <person name="Dupim E.G."/>
            <person name="Nazario-Yepiz N.O."/>
            <person name="Carvalho A.B."/>
        </authorList>
    </citation>
    <scope>NUCLEOTIDE SEQUENCE [LARGE SCALE GENOMIC DNA]</scope>
    <source>
        <strain evidence="2">Navoj_Jal97</strain>
        <tissue evidence="2">Whole organism</tissue>
    </source>
</reference>
<comment type="caution">
    <text evidence="2">The sequence shown here is derived from an EMBL/GenBank/DDBJ whole genome shotgun (WGS) entry which is preliminary data.</text>
</comment>
<dbReference type="OrthoDB" id="7850443at2759"/>
<feature type="compositionally biased region" description="Polar residues" evidence="1">
    <location>
        <begin position="434"/>
        <end position="444"/>
    </location>
</feature>
<evidence type="ECO:0000256" key="1">
    <source>
        <dbReference type="SAM" id="MobiDB-lite"/>
    </source>
</evidence>
<feature type="region of interest" description="Disordered" evidence="1">
    <location>
        <begin position="425"/>
        <end position="444"/>
    </location>
</feature>
<evidence type="ECO:0000313" key="2">
    <source>
        <dbReference type="EMBL" id="TDG39708.1"/>
    </source>
</evidence>
<dbReference type="Pfam" id="PF15972">
    <property type="entry name" value="Unpaired"/>
    <property type="match status" value="1"/>
</dbReference>
<dbReference type="OMA" id="HVHRDLQ"/>
<dbReference type="EMBL" id="LSRL02000857">
    <property type="protein sequence ID" value="TDG39708.1"/>
    <property type="molecule type" value="Genomic_DNA"/>
</dbReference>
<dbReference type="AlphaFoldDB" id="A0A484ATJ6"/>
<dbReference type="GO" id="GO:0007259">
    <property type="term" value="P:cell surface receptor signaling pathway via JAK-STAT"/>
    <property type="evidence" value="ECO:0007669"/>
    <property type="project" value="InterPro"/>
</dbReference>
<dbReference type="STRING" id="7232.A0A484ATJ6"/>
<proteinExistence type="predicted"/>
<name>A0A484ATJ6_DRONA</name>
<gene>
    <name evidence="2" type="ORF">AWZ03_013870</name>
</gene>
<accession>A0A484ATJ6</accession>
<organism evidence="2 3">
    <name type="scientific">Drosophila navojoa</name>
    <name type="common">Fruit fly</name>
    <dbReference type="NCBI Taxonomy" id="7232"/>
    <lineage>
        <taxon>Eukaryota</taxon>
        <taxon>Metazoa</taxon>
        <taxon>Ecdysozoa</taxon>
        <taxon>Arthropoda</taxon>
        <taxon>Hexapoda</taxon>
        <taxon>Insecta</taxon>
        <taxon>Pterygota</taxon>
        <taxon>Neoptera</taxon>
        <taxon>Endopterygota</taxon>
        <taxon>Diptera</taxon>
        <taxon>Brachycera</taxon>
        <taxon>Muscomorpha</taxon>
        <taxon>Ephydroidea</taxon>
        <taxon>Drosophilidae</taxon>
        <taxon>Drosophila</taxon>
    </lineage>
</organism>
<dbReference type="Proteomes" id="UP000295192">
    <property type="component" value="Unassembled WGS sequence"/>
</dbReference>
<dbReference type="InterPro" id="IPR031901">
    <property type="entry name" value="Unpaired"/>
</dbReference>
<sequence>MHKQLIALRAPAGPPQPRRNQHNKKRTTTVAQLLASSSSSNNSKTGNTRKRRDTPTTTTTTARGARPQHQEQEQSARRRRPPQSTQSAAKWRSLLMLALIMAQLQELLRSGNAGSGAGLALALAAPAATAAAAATAVAPPAPQTTPLIDSAAKLAAARQTRRTRRMQKRHESISFKMSFQRELRNTVPDWSNSCGGKWTGPDRSPPPVLTRRQRCLKKWLRTLRNKTRRELVQLRDDNALRHLEHSVKAQDTAVVQAIDISKQDTWSLHNSQYDFLPRVNVSKQLSLRHAHHDLQFYVAAFSYLRHAQLHWDLDNLQKQSVLSAELLRLRNSARLVLCNFEEAYNSSRLHAPNHRPLRTVKRVPMERKLRNLKTPLVELHRRAVLAAHGQPTERPREPNSLDLRFVKYQYIQYLKHMTKLLAKQSKRNCKATKANKTNTQPPAG</sequence>
<dbReference type="GO" id="GO:0001700">
    <property type="term" value="P:embryonic development via the syncytial blastoderm"/>
    <property type="evidence" value="ECO:0007669"/>
    <property type="project" value="InterPro"/>
</dbReference>
<feature type="region of interest" description="Disordered" evidence="1">
    <location>
        <begin position="1"/>
        <end position="88"/>
    </location>
</feature>